<protein>
    <submittedName>
        <fullName evidence="6">Type IV secretion system protein VirB3</fullName>
    </submittedName>
</protein>
<dbReference type="OrthoDB" id="7923381at2"/>
<gene>
    <name evidence="6" type="ORF">SAMN05660710_03351</name>
</gene>
<name>A0A1G5JNZ9_9RHOB</name>
<dbReference type="STRING" id="336292.SAMN05660710_03351"/>
<evidence type="ECO:0000313" key="7">
    <source>
        <dbReference type="Proteomes" id="UP000199502"/>
    </source>
</evidence>
<reference evidence="6 7" key="1">
    <citation type="submission" date="2016-10" db="EMBL/GenBank/DDBJ databases">
        <authorList>
            <person name="de Groot N.N."/>
        </authorList>
    </citation>
    <scope>NUCLEOTIDE SEQUENCE [LARGE SCALE GENOMIC DNA]</scope>
    <source>
        <strain evidence="6 7">CGMCC 1.8925</strain>
    </source>
</reference>
<feature type="transmembrane region" description="Helical" evidence="5">
    <location>
        <begin position="18"/>
        <end position="37"/>
    </location>
</feature>
<dbReference type="Pfam" id="PF05101">
    <property type="entry name" value="VirB3"/>
    <property type="match status" value="1"/>
</dbReference>
<keyword evidence="4 5" id="KW-0472">Membrane</keyword>
<feature type="transmembrane region" description="Helical" evidence="5">
    <location>
        <begin position="43"/>
        <end position="60"/>
    </location>
</feature>
<accession>A0A1G5JNZ9</accession>
<dbReference type="GO" id="GO:0016020">
    <property type="term" value="C:membrane"/>
    <property type="evidence" value="ECO:0007669"/>
    <property type="project" value="UniProtKB-SubCell"/>
</dbReference>
<evidence type="ECO:0000256" key="4">
    <source>
        <dbReference type="ARBA" id="ARBA00023136"/>
    </source>
</evidence>
<evidence type="ECO:0000256" key="2">
    <source>
        <dbReference type="ARBA" id="ARBA00022692"/>
    </source>
</evidence>
<proteinExistence type="predicted"/>
<sequence length="93" mass="10525">MTVEKDTVYRGLLRPAKLFGLPLTSAVILFATVMLGFMWAESFWALATIVVFYPALYGLAKWDPNFFNVITKTLKNFGPSKNRKVWGGDSYEP</sequence>
<keyword evidence="7" id="KW-1185">Reference proteome</keyword>
<dbReference type="InterPro" id="IPR007792">
    <property type="entry name" value="T4SS_VirB3/TrbD/AvhB"/>
</dbReference>
<evidence type="ECO:0000256" key="5">
    <source>
        <dbReference type="SAM" id="Phobius"/>
    </source>
</evidence>
<comment type="subcellular location">
    <subcellularLocation>
        <location evidence="1">Membrane</location>
    </subcellularLocation>
</comment>
<dbReference type="EMBL" id="FMVT01000014">
    <property type="protein sequence ID" value="SCY90142.1"/>
    <property type="molecule type" value="Genomic_DNA"/>
</dbReference>
<evidence type="ECO:0000256" key="1">
    <source>
        <dbReference type="ARBA" id="ARBA00004370"/>
    </source>
</evidence>
<dbReference type="Proteomes" id="UP000199502">
    <property type="component" value="Unassembled WGS sequence"/>
</dbReference>
<keyword evidence="3 5" id="KW-1133">Transmembrane helix</keyword>
<organism evidence="6 7">
    <name type="scientific">Paracoccus tibetensis</name>
    <dbReference type="NCBI Taxonomy" id="336292"/>
    <lineage>
        <taxon>Bacteria</taxon>
        <taxon>Pseudomonadati</taxon>
        <taxon>Pseudomonadota</taxon>
        <taxon>Alphaproteobacteria</taxon>
        <taxon>Rhodobacterales</taxon>
        <taxon>Paracoccaceae</taxon>
        <taxon>Paracoccus</taxon>
    </lineage>
</organism>
<evidence type="ECO:0000313" key="6">
    <source>
        <dbReference type="EMBL" id="SCY90142.1"/>
    </source>
</evidence>
<dbReference type="AlphaFoldDB" id="A0A1G5JNZ9"/>
<keyword evidence="2 5" id="KW-0812">Transmembrane</keyword>
<evidence type="ECO:0000256" key="3">
    <source>
        <dbReference type="ARBA" id="ARBA00022989"/>
    </source>
</evidence>